<feature type="compositionally biased region" description="Acidic residues" evidence="9">
    <location>
        <begin position="1339"/>
        <end position="1349"/>
    </location>
</feature>
<evidence type="ECO:0000256" key="7">
    <source>
        <dbReference type="ARBA" id="ARBA00047364"/>
    </source>
</evidence>
<reference evidence="12 13" key="1">
    <citation type="journal article" date="2011" name="Proc. Natl. Acad. Sci. U.S.A.">
        <title>Niche of harmful alga Aureococcus anophagefferens revealed through ecogenomics.</title>
        <authorList>
            <person name="Gobler C.J."/>
            <person name="Berry D.L."/>
            <person name="Dyhrman S.T."/>
            <person name="Wilhelm S.W."/>
            <person name="Salamov A."/>
            <person name="Lobanov A.V."/>
            <person name="Zhang Y."/>
            <person name="Collier J.L."/>
            <person name="Wurch L.L."/>
            <person name="Kustka A.B."/>
            <person name="Dill B.D."/>
            <person name="Shah M."/>
            <person name="VerBerkmoes N.C."/>
            <person name="Kuo A."/>
            <person name="Terry A."/>
            <person name="Pangilinan J."/>
            <person name="Lindquist E.A."/>
            <person name="Lucas S."/>
            <person name="Paulsen I.T."/>
            <person name="Hattenrath-Lehmann T.K."/>
            <person name="Talmage S.C."/>
            <person name="Walker E.A."/>
            <person name="Koch F."/>
            <person name="Burson A.M."/>
            <person name="Marcoval M.A."/>
            <person name="Tang Y.Z."/>
            <person name="Lecleir G.R."/>
            <person name="Coyne K.J."/>
            <person name="Berg G.M."/>
            <person name="Bertrand E.M."/>
            <person name="Saito M.A."/>
            <person name="Gladyshev V.N."/>
            <person name="Grigoriev I.V."/>
        </authorList>
    </citation>
    <scope>NUCLEOTIDE SEQUENCE [LARGE SCALE GENOMIC DNA]</scope>
    <source>
        <strain evidence="13">CCMP 1984</strain>
    </source>
</reference>
<dbReference type="CDD" id="cd07957">
    <property type="entry name" value="Anticodon_Ia_Met"/>
    <property type="match status" value="1"/>
</dbReference>
<evidence type="ECO:0000313" key="12">
    <source>
        <dbReference type="EMBL" id="EGB07676.1"/>
    </source>
</evidence>
<feature type="domain" description="Methionyl/Leucyl tRNA synthetase" evidence="10">
    <location>
        <begin position="930"/>
        <end position="978"/>
    </location>
</feature>
<accession>F0YBJ1</accession>
<dbReference type="InterPro" id="IPR023457">
    <property type="entry name" value="Met-tRNA_synth_2"/>
</dbReference>
<feature type="compositionally biased region" description="Gly residues" evidence="9">
    <location>
        <begin position="91"/>
        <end position="107"/>
    </location>
</feature>
<keyword evidence="8" id="KW-0175">Coiled coil</keyword>
<feature type="compositionally biased region" description="Low complexity" evidence="9">
    <location>
        <begin position="45"/>
        <end position="57"/>
    </location>
</feature>
<dbReference type="PANTHER" id="PTHR43326">
    <property type="entry name" value="METHIONYL-TRNA SYNTHETASE"/>
    <property type="match status" value="1"/>
</dbReference>
<evidence type="ECO:0000313" key="13">
    <source>
        <dbReference type="Proteomes" id="UP000002729"/>
    </source>
</evidence>
<keyword evidence="13" id="KW-1185">Reference proteome</keyword>
<dbReference type="PANTHER" id="PTHR43326:SF1">
    <property type="entry name" value="METHIONINE--TRNA LIGASE, MITOCHONDRIAL"/>
    <property type="match status" value="1"/>
</dbReference>
<evidence type="ECO:0000256" key="1">
    <source>
        <dbReference type="ARBA" id="ARBA00012838"/>
    </source>
</evidence>
<protein>
    <recommendedName>
        <fullName evidence="1">methionine--tRNA ligase</fullName>
        <ecNumber evidence="1">6.1.1.10</ecNumber>
    </recommendedName>
</protein>
<dbReference type="Proteomes" id="UP000002729">
    <property type="component" value="Unassembled WGS sequence"/>
</dbReference>
<keyword evidence="5" id="KW-0648">Protein biosynthesis</keyword>
<dbReference type="GO" id="GO:0004825">
    <property type="term" value="F:methionine-tRNA ligase activity"/>
    <property type="evidence" value="ECO:0007669"/>
    <property type="project" value="UniProtKB-EC"/>
</dbReference>
<dbReference type="FunFam" id="2.170.220.10:FF:000001">
    <property type="entry name" value="methionine--tRNA ligase, mitochondrial"/>
    <property type="match status" value="1"/>
</dbReference>
<feature type="region of interest" description="Disordered" evidence="9">
    <location>
        <begin position="1"/>
        <end position="68"/>
    </location>
</feature>
<gene>
    <name evidence="12" type="ORF">AURANDRAFT_71793</name>
</gene>
<dbReference type="InterPro" id="IPR041872">
    <property type="entry name" value="Anticodon_Met"/>
</dbReference>
<evidence type="ECO:0000256" key="2">
    <source>
        <dbReference type="ARBA" id="ARBA00022598"/>
    </source>
</evidence>
<evidence type="ECO:0000256" key="9">
    <source>
        <dbReference type="SAM" id="MobiDB-lite"/>
    </source>
</evidence>
<feature type="domain" description="Methionyl-tRNA synthetase anticodon-binding" evidence="11">
    <location>
        <begin position="1211"/>
        <end position="1344"/>
    </location>
</feature>
<dbReference type="eggNOG" id="KOG0436">
    <property type="taxonomic scope" value="Eukaryota"/>
</dbReference>
<feature type="compositionally biased region" description="Polar residues" evidence="9">
    <location>
        <begin position="21"/>
        <end position="32"/>
    </location>
</feature>
<keyword evidence="6" id="KW-0030">Aminoacyl-tRNA synthetase</keyword>
<evidence type="ECO:0000259" key="11">
    <source>
        <dbReference type="Pfam" id="PF19303"/>
    </source>
</evidence>
<dbReference type="GO" id="GO:0005739">
    <property type="term" value="C:mitochondrion"/>
    <property type="evidence" value="ECO:0007669"/>
    <property type="project" value="UniProtKB-ARBA"/>
</dbReference>
<keyword evidence="3" id="KW-0547">Nucleotide-binding</keyword>
<proteinExistence type="predicted"/>
<dbReference type="InterPro" id="IPR014729">
    <property type="entry name" value="Rossmann-like_a/b/a_fold"/>
</dbReference>
<dbReference type="GO" id="GO:0006431">
    <property type="term" value="P:methionyl-tRNA aminoacylation"/>
    <property type="evidence" value="ECO:0007669"/>
    <property type="project" value="TreeGrafter"/>
</dbReference>
<name>F0YBJ1_AURAN</name>
<dbReference type="EC" id="6.1.1.10" evidence="1"/>
<dbReference type="RefSeq" id="XP_009037669.1">
    <property type="nucleotide sequence ID" value="XM_009039421.1"/>
</dbReference>
<dbReference type="Gene3D" id="2.170.220.10">
    <property type="match status" value="1"/>
</dbReference>
<evidence type="ECO:0000256" key="5">
    <source>
        <dbReference type="ARBA" id="ARBA00022917"/>
    </source>
</evidence>
<dbReference type="SUPFAM" id="SSF47323">
    <property type="entry name" value="Anticodon-binding domain of a subclass of class I aminoacyl-tRNA synthetases"/>
    <property type="match status" value="1"/>
</dbReference>
<dbReference type="Gene3D" id="1.10.730.10">
    <property type="entry name" value="Isoleucyl-tRNA Synthetase, Domain 1"/>
    <property type="match status" value="1"/>
</dbReference>
<organism evidence="13">
    <name type="scientific">Aureococcus anophagefferens</name>
    <name type="common">Harmful bloom alga</name>
    <dbReference type="NCBI Taxonomy" id="44056"/>
    <lineage>
        <taxon>Eukaryota</taxon>
        <taxon>Sar</taxon>
        <taxon>Stramenopiles</taxon>
        <taxon>Ochrophyta</taxon>
        <taxon>Pelagophyceae</taxon>
        <taxon>Pelagomonadales</taxon>
        <taxon>Pelagomonadaceae</taxon>
        <taxon>Aureococcus</taxon>
    </lineage>
</organism>
<dbReference type="GO" id="GO:0005524">
    <property type="term" value="F:ATP binding"/>
    <property type="evidence" value="ECO:0007669"/>
    <property type="project" value="UniProtKB-KW"/>
</dbReference>
<dbReference type="InterPro" id="IPR009080">
    <property type="entry name" value="tRNAsynth_Ia_anticodon-bd"/>
</dbReference>
<evidence type="ECO:0000256" key="4">
    <source>
        <dbReference type="ARBA" id="ARBA00022840"/>
    </source>
</evidence>
<dbReference type="InParanoid" id="F0YBJ1"/>
<evidence type="ECO:0000256" key="3">
    <source>
        <dbReference type="ARBA" id="ARBA00022741"/>
    </source>
</evidence>
<dbReference type="Pfam" id="PF09334">
    <property type="entry name" value="tRNA-synt_1g"/>
    <property type="match status" value="2"/>
</dbReference>
<dbReference type="OrthoDB" id="24670at2759"/>
<comment type="catalytic activity">
    <reaction evidence="7">
        <text>tRNA(Met) + L-methionine + ATP = L-methionyl-tRNA(Met) + AMP + diphosphate</text>
        <dbReference type="Rhea" id="RHEA:13481"/>
        <dbReference type="Rhea" id="RHEA-COMP:9667"/>
        <dbReference type="Rhea" id="RHEA-COMP:9698"/>
        <dbReference type="ChEBI" id="CHEBI:30616"/>
        <dbReference type="ChEBI" id="CHEBI:33019"/>
        <dbReference type="ChEBI" id="CHEBI:57844"/>
        <dbReference type="ChEBI" id="CHEBI:78442"/>
        <dbReference type="ChEBI" id="CHEBI:78530"/>
        <dbReference type="ChEBI" id="CHEBI:456215"/>
        <dbReference type="EC" id="6.1.1.10"/>
    </reaction>
</comment>
<keyword evidence="4" id="KW-0067">ATP-binding</keyword>
<sequence>MRNASTPRGSAKASKKARTPFSDQKNIKSASPKQKGARAAKKSAARAARPPSTSPRRPASPDRDFSKAEALAAAAAHVCSLRHQSDHPLLSGGGGSSGPTGVDGRGGAWHEVSFAAGPLGIEFEPEGVARGSGVETGCMVVRVHELASHPAQMVARRGVCAGDCVESVDGEPLRGSPFGRIVDVLRSRSTKEARVVRFARPRGAAAATPLSPEREQDGDGASSKLRGAVLFGSDRGASETTGSALDGITDADVSDAAATVDALDAVADAAAAVDALDAAAGATADAAAREEQGAADLALFATCAKIEDLQAAMPDGRGTFATPLLAAELRAMHDEMALAARDNAALADDVAARRAAAARASRTLAVAVSPAKSQASSEGAAAVALPGRARRVVEALARATDAAASTRRDLAAAGREDLAKARGLAAEASAALKAYKAFATARIDELETAKGGEAAALRRELEDLKARTESGRVAFEMDAVRKAREALERERACRAAREADAAAAAAAREASLRSRVAATEAAGFQALEAERLSHAAEFERFKRSADARLRASALKLGDGDERRRGEVDDERARGAKRLAAAAAEHEARLETALAARDAAHALALDRERLAHERNAEAELRDRDAAVEAAEARAAAAERSAREAEAAPAADAAAVEAAELRAEAAERRLREAEARAADAEARAREADHAAAVVAEEARDAFDDGAAAAAAARADAADARAARAEARAAAALTEASAVAAEALDADARARALEAALEAAAAREAAAVEASAAAAARHDGLGCEVVALQEELGHAGEAIAALEAEVDRRGRLASELGDKVVALRAAAPEKDAAALEAALRERDAWIAKQHDVIEAMEAGSRDRLAAAEAAVAAARAEAGDAAESERAAMASAAEAAELQRLLSAARAEAATLSRALEARDAAAADLEARAAAADRDAAVEKLWKALEANGMIYLGSYEGWYCVRDECYYTESELVDGKAPTGADVEWKAKEPSYFFKLSAFREKLIDLYEGDEDALGPKSRRNEVLSFLKGEELRDLSISRTTFKWGLSVPGDDDHVIYVWVDALANYLTALGYGDDDDEWRDMWAGATHVVGKDILRFHAVYWPALLLAADLPPPKKIFAHGWWTKDGAKISKSLGNVVVPAELLADYGVDATRYFLLSEVPFGGDGDFSRTAMLAAANGFLANAVGNLCQRCCAMIAKNCGGAAPALPDEPTDDDAALLAAARGLGDAMRPHADALRLDGALSEVEAVVRAANRYFDRAEPWKLRKSDPERMGDVLAVSLETLRCIAIAYQPFMPDAAGRMLALLGVAEGPDRALAALPAGGVPAGAALPKPKPVFPRIEDDEGAEGPRS</sequence>
<feature type="coiled-coil region" evidence="8">
    <location>
        <begin position="575"/>
        <end position="732"/>
    </location>
</feature>
<evidence type="ECO:0000256" key="8">
    <source>
        <dbReference type="SAM" id="Coils"/>
    </source>
</evidence>
<dbReference type="Gene3D" id="3.40.50.620">
    <property type="entry name" value="HUPs"/>
    <property type="match status" value="1"/>
</dbReference>
<dbReference type="Pfam" id="PF19303">
    <property type="entry name" value="Anticodon_3"/>
    <property type="match status" value="1"/>
</dbReference>
<dbReference type="GeneID" id="20228403"/>
<evidence type="ECO:0000259" key="10">
    <source>
        <dbReference type="Pfam" id="PF09334"/>
    </source>
</evidence>
<feature type="compositionally biased region" description="Basic residues" evidence="9">
    <location>
        <begin position="35"/>
        <end position="44"/>
    </location>
</feature>
<feature type="region of interest" description="Disordered" evidence="9">
    <location>
        <begin position="1323"/>
        <end position="1349"/>
    </location>
</feature>
<feature type="domain" description="Methionyl/Leucyl tRNA synthetase" evidence="10">
    <location>
        <begin position="983"/>
        <end position="1191"/>
    </location>
</feature>
<dbReference type="InterPro" id="IPR015413">
    <property type="entry name" value="Methionyl/Leucyl_tRNA_Synth"/>
</dbReference>
<keyword evidence="2" id="KW-0436">Ligase</keyword>
<dbReference type="KEGG" id="aaf:AURANDRAFT_71793"/>
<feature type="region of interest" description="Disordered" evidence="9">
    <location>
        <begin position="87"/>
        <end position="108"/>
    </location>
</feature>
<dbReference type="SUPFAM" id="SSF52374">
    <property type="entry name" value="Nucleotidylyl transferase"/>
    <property type="match status" value="1"/>
</dbReference>
<evidence type="ECO:0000256" key="6">
    <source>
        <dbReference type="ARBA" id="ARBA00023146"/>
    </source>
</evidence>
<feature type="region of interest" description="Disordered" evidence="9">
    <location>
        <begin position="202"/>
        <end position="224"/>
    </location>
</feature>
<dbReference type="EMBL" id="GL833130">
    <property type="protein sequence ID" value="EGB07676.1"/>
    <property type="molecule type" value="Genomic_DNA"/>
</dbReference>